<feature type="transmembrane region" description="Helical" evidence="12">
    <location>
        <begin position="317"/>
        <end position="339"/>
    </location>
</feature>
<name>A0A341BIC3_NEOAA</name>
<organism evidence="13 14">
    <name type="scientific">Neophocaena asiaeorientalis asiaeorientalis</name>
    <name type="common">Yangtze finless porpoise</name>
    <name type="synonym">Neophocaena phocaenoides subsp. asiaeorientalis</name>
    <dbReference type="NCBI Taxonomy" id="1706337"/>
    <lineage>
        <taxon>Eukaryota</taxon>
        <taxon>Metazoa</taxon>
        <taxon>Chordata</taxon>
        <taxon>Craniata</taxon>
        <taxon>Vertebrata</taxon>
        <taxon>Euteleostomi</taxon>
        <taxon>Mammalia</taxon>
        <taxon>Eutheria</taxon>
        <taxon>Laurasiatheria</taxon>
        <taxon>Artiodactyla</taxon>
        <taxon>Whippomorpha</taxon>
        <taxon>Cetacea</taxon>
        <taxon>Odontoceti</taxon>
        <taxon>Phocoenidae</taxon>
        <taxon>Neophocaena</taxon>
    </lineage>
</organism>
<feature type="region of interest" description="Disordered" evidence="11">
    <location>
        <begin position="53"/>
        <end position="106"/>
    </location>
</feature>
<dbReference type="AlphaFoldDB" id="A0A341BIC3"/>
<proteinExistence type="predicted"/>
<dbReference type="GO" id="GO:0005886">
    <property type="term" value="C:plasma membrane"/>
    <property type="evidence" value="ECO:0007669"/>
    <property type="project" value="TreeGrafter"/>
</dbReference>
<evidence type="ECO:0000256" key="1">
    <source>
        <dbReference type="ARBA" id="ARBA00004167"/>
    </source>
</evidence>
<dbReference type="SUPFAM" id="SSF57424">
    <property type="entry name" value="LDL receptor-like module"/>
    <property type="match status" value="2"/>
</dbReference>
<comment type="caution">
    <text evidence="10">Lacks conserved residue(s) required for the propagation of feature annotation.</text>
</comment>
<keyword evidence="3 12" id="KW-0812">Transmembrane</keyword>
<feature type="disulfide bond" evidence="10">
    <location>
        <begin position="256"/>
        <end position="271"/>
    </location>
</feature>
<gene>
    <name evidence="14" type="primary">CD320</name>
</gene>
<dbReference type="GO" id="GO:0016192">
    <property type="term" value="P:vesicle-mediated transport"/>
    <property type="evidence" value="ECO:0007669"/>
    <property type="project" value="UniProtKB-ARBA"/>
</dbReference>
<comment type="subcellular location">
    <subcellularLocation>
        <location evidence="2">Endomembrane system</location>
    </subcellularLocation>
    <subcellularLocation>
        <location evidence="1">Membrane</location>
        <topology evidence="1">Single-pass membrane protein</topology>
    </subcellularLocation>
</comment>
<sequence length="370" mass="39255">MLNIVSRQDLSVLVRLHLQKFLISNRTNTFRYTLSQGKVGKSLKSWVPSHSDIYGTHNAGPPRDQSRDPPRAWAPPPGSLRTRVLGSERGRDWSWPEPAPGRGGAMSGWMAEGRAQRAAALGLALRVLLSFGLGLEAAPTSIPTWSLTQAPGPSAASCPPTNFQCRSDGRCVPLTWRCDVDKDCLDGSDEEECSTEPCAQDGQCKPPTGSPCSCDSIDDCPDGINKNVLNCRHQPCPEGELRCPLGGSCIPRTWLCDGHPDCSDSSDELGCGTKTLQEGSATSMGTPVTLESVTYLRNATVTSVGDRDSVQSGNRSAYGIIAAAVVLSVGLAAAILFMLSRLCAQGCLSPLGLLVSVKGSLQSERTASVL</sequence>
<reference evidence="14" key="1">
    <citation type="submission" date="2025-08" db="UniProtKB">
        <authorList>
            <consortium name="RefSeq"/>
        </authorList>
    </citation>
    <scope>IDENTIFICATION</scope>
    <source>
        <tissue evidence="14">Meat</tissue>
    </source>
</reference>
<evidence type="ECO:0000256" key="10">
    <source>
        <dbReference type="PROSITE-ProRule" id="PRU00124"/>
    </source>
</evidence>
<dbReference type="InterPro" id="IPR050685">
    <property type="entry name" value="LDLR"/>
</dbReference>
<dbReference type="CTD" id="51293"/>
<keyword evidence="8 10" id="KW-1015">Disulfide bond</keyword>
<evidence type="ECO:0000256" key="11">
    <source>
        <dbReference type="SAM" id="MobiDB-lite"/>
    </source>
</evidence>
<dbReference type="PROSITE" id="PS50068">
    <property type="entry name" value="LDLRA_2"/>
    <property type="match status" value="2"/>
</dbReference>
<evidence type="ECO:0000256" key="12">
    <source>
        <dbReference type="SAM" id="Phobius"/>
    </source>
</evidence>
<feature type="disulfide bond" evidence="10">
    <location>
        <begin position="178"/>
        <end position="193"/>
    </location>
</feature>
<dbReference type="SMART" id="SM00192">
    <property type="entry name" value="LDLa"/>
    <property type="match status" value="2"/>
</dbReference>
<accession>A0A341BIC3</accession>
<dbReference type="PANTHER" id="PTHR24270">
    <property type="entry name" value="LOW-DENSITY LIPOPROTEIN RECEPTOR-RELATED"/>
    <property type="match status" value="1"/>
</dbReference>
<dbReference type="InterPro" id="IPR002172">
    <property type="entry name" value="LDrepeatLR_classA_rpt"/>
</dbReference>
<evidence type="ECO:0000256" key="4">
    <source>
        <dbReference type="ARBA" id="ARBA00022729"/>
    </source>
</evidence>
<dbReference type="RefSeq" id="XP_024601463.1">
    <property type="nucleotide sequence ID" value="XM_024745695.1"/>
</dbReference>
<dbReference type="PRINTS" id="PR00261">
    <property type="entry name" value="LDLRECEPTOR"/>
</dbReference>
<dbReference type="PANTHER" id="PTHR24270:SF52">
    <property type="entry name" value="CD320 ANTIGEN"/>
    <property type="match status" value="1"/>
</dbReference>
<dbReference type="InterPro" id="IPR023415">
    <property type="entry name" value="LDLR_class-A_CS"/>
</dbReference>
<dbReference type="InterPro" id="IPR036055">
    <property type="entry name" value="LDL_receptor-like_sf"/>
</dbReference>
<keyword evidence="6 12" id="KW-1133">Transmembrane helix</keyword>
<dbReference type="STRING" id="1706337.A0A341BIC3"/>
<dbReference type="Gene3D" id="4.10.400.10">
    <property type="entry name" value="Low-density Lipoprotein Receptor"/>
    <property type="match status" value="2"/>
</dbReference>
<keyword evidence="13" id="KW-1185">Reference proteome</keyword>
<protein>
    <submittedName>
        <fullName evidence="14">CD320 antigen</fullName>
    </submittedName>
</protein>
<evidence type="ECO:0000256" key="3">
    <source>
        <dbReference type="ARBA" id="ARBA00022692"/>
    </source>
</evidence>
<dbReference type="KEGG" id="nasi:112400132"/>
<keyword evidence="5" id="KW-0677">Repeat</keyword>
<dbReference type="Proteomes" id="UP000252040">
    <property type="component" value="Unplaced"/>
</dbReference>
<dbReference type="FunFam" id="4.10.400.10:FF:000002">
    <property type="entry name" value="Low-density lipoprotein receptor-related protein 1"/>
    <property type="match status" value="2"/>
</dbReference>
<dbReference type="CDD" id="cd00112">
    <property type="entry name" value="LDLa"/>
    <property type="match status" value="2"/>
</dbReference>
<evidence type="ECO:0000313" key="13">
    <source>
        <dbReference type="Proteomes" id="UP000252040"/>
    </source>
</evidence>
<evidence type="ECO:0000256" key="6">
    <source>
        <dbReference type="ARBA" id="ARBA00022989"/>
    </source>
</evidence>
<evidence type="ECO:0000256" key="5">
    <source>
        <dbReference type="ARBA" id="ARBA00022737"/>
    </source>
</evidence>
<evidence type="ECO:0000256" key="2">
    <source>
        <dbReference type="ARBA" id="ARBA00004308"/>
    </source>
</evidence>
<dbReference type="GeneID" id="112400132"/>
<evidence type="ECO:0000256" key="9">
    <source>
        <dbReference type="ARBA" id="ARBA00023180"/>
    </source>
</evidence>
<keyword evidence="9" id="KW-0325">Glycoprotein</keyword>
<evidence type="ECO:0000256" key="7">
    <source>
        <dbReference type="ARBA" id="ARBA00023136"/>
    </source>
</evidence>
<evidence type="ECO:0000313" key="14">
    <source>
        <dbReference type="RefSeq" id="XP_024601463.1"/>
    </source>
</evidence>
<dbReference type="PROSITE" id="PS01209">
    <property type="entry name" value="LDLRA_1"/>
    <property type="match status" value="2"/>
</dbReference>
<keyword evidence="4" id="KW-0732">Signal</keyword>
<dbReference type="Pfam" id="PF00057">
    <property type="entry name" value="Ldl_recept_a"/>
    <property type="match status" value="2"/>
</dbReference>
<evidence type="ECO:0000256" key="8">
    <source>
        <dbReference type="ARBA" id="ARBA00023157"/>
    </source>
</evidence>
<dbReference type="InParanoid" id="A0A341BIC3"/>
<keyword evidence="7 12" id="KW-0472">Membrane</keyword>
<dbReference type="FunCoup" id="A0A341BIC3">
    <property type="interactions" value="139"/>
</dbReference>
<dbReference type="GO" id="GO:0012505">
    <property type="term" value="C:endomembrane system"/>
    <property type="evidence" value="ECO:0007669"/>
    <property type="project" value="UniProtKB-SubCell"/>
</dbReference>